<organism evidence="2">
    <name type="scientific">Brassica oleracea</name>
    <name type="common">Wild cabbage</name>
    <dbReference type="NCBI Taxonomy" id="3712"/>
    <lineage>
        <taxon>Eukaryota</taxon>
        <taxon>Viridiplantae</taxon>
        <taxon>Streptophyta</taxon>
        <taxon>Embryophyta</taxon>
        <taxon>Tracheophyta</taxon>
        <taxon>Spermatophyta</taxon>
        <taxon>Magnoliopsida</taxon>
        <taxon>eudicotyledons</taxon>
        <taxon>Gunneridae</taxon>
        <taxon>Pentapetalae</taxon>
        <taxon>rosids</taxon>
        <taxon>malvids</taxon>
        <taxon>Brassicales</taxon>
        <taxon>Brassicaceae</taxon>
        <taxon>Brassiceae</taxon>
        <taxon>Brassica</taxon>
    </lineage>
</organism>
<evidence type="ECO:0000256" key="1">
    <source>
        <dbReference type="SAM" id="Phobius"/>
    </source>
</evidence>
<accession>A0A3P6DCL3</accession>
<proteinExistence type="predicted"/>
<protein>
    <submittedName>
        <fullName evidence="2">Uncharacterized protein</fullName>
    </submittedName>
</protein>
<gene>
    <name evidence="2" type="ORF">BOLC2T10610H</name>
</gene>
<feature type="transmembrane region" description="Helical" evidence="1">
    <location>
        <begin position="6"/>
        <end position="25"/>
    </location>
</feature>
<evidence type="ECO:0000313" key="2">
    <source>
        <dbReference type="EMBL" id="VDD25136.1"/>
    </source>
</evidence>
<dbReference type="AlphaFoldDB" id="A0A3P6DCL3"/>
<keyword evidence="1" id="KW-0812">Transmembrane</keyword>
<sequence length="72" mass="8514">MALCYAGSLLSIALLVITFQGRIYFWKNNMKNKMLLNELFSFDVLYYINERNSILLQQNINFSFLEIIIDIN</sequence>
<keyword evidence="1" id="KW-1133">Transmembrane helix</keyword>
<keyword evidence="1" id="KW-0472">Membrane</keyword>
<dbReference type="EMBL" id="LR031874">
    <property type="protein sequence ID" value="VDD25136.1"/>
    <property type="molecule type" value="Genomic_DNA"/>
</dbReference>
<reference evidence="2" key="1">
    <citation type="submission" date="2018-11" db="EMBL/GenBank/DDBJ databases">
        <authorList>
            <consortium name="Genoscope - CEA"/>
            <person name="William W."/>
        </authorList>
    </citation>
    <scope>NUCLEOTIDE SEQUENCE</scope>
</reference>
<name>A0A3P6DCL3_BRAOL</name>